<proteinExistence type="predicted"/>
<protein>
    <submittedName>
        <fullName evidence="1">Uncharacterized protein</fullName>
    </submittedName>
</protein>
<evidence type="ECO:0000313" key="2">
    <source>
        <dbReference type="Proteomes" id="UP001059596"/>
    </source>
</evidence>
<comment type="caution">
    <text evidence="1">The sequence shown here is derived from an EMBL/GenBank/DDBJ whole genome shotgun (WGS) entry which is preliminary data.</text>
</comment>
<name>A0A9P9YQ77_9MUSC</name>
<keyword evidence="2" id="KW-1185">Reference proteome</keyword>
<accession>A0A9P9YQ77</accession>
<reference evidence="1" key="1">
    <citation type="journal article" date="2023" name="Genome Biol. Evol.">
        <title>Long-read-based Genome Assembly of Drosophila gunungcola Reveals Fewer Chemosensory Genes in Flower-breeding Species.</title>
        <authorList>
            <person name="Negi A."/>
            <person name="Liao B.Y."/>
            <person name="Yeh S.D."/>
        </authorList>
    </citation>
    <scope>NUCLEOTIDE SEQUENCE</scope>
    <source>
        <strain evidence="1">Sukarami</strain>
    </source>
</reference>
<gene>
    <name evidence="1" type="ORF">M5D96_006721</name>
</gene>
<dbReference type="AlphaFoldDB" id="A0A9P9YQ77"/>
<sequence length="76" mass="8685">MGSVILSLRLYRNTIPRFASPANCESRRMINRSIYVCAPRQIYQPSKVININCVSAERLTMELGAHSNTVENNRKM</sequence>
<organism evidence="1 2">
    <name type="scientific">Drosophila gunungcola</name>
    <name type="common">fruit fly</name>
    <dbReference type="NCBI Taxonomy" id="103775"/>
    <lineage>
        <taxon>Eukaryota</taxon>
        <taxon>Metazoa</taxon>
        <taxon>Ecdysozoa</taxon>
        <taxon>Arthropoda</taxon>
        <taxon>Hexapoda</taxon>
        <taxon>Insecta</taxon>
        <taxon>Pterygota</taxon>
        <taxon>Neoptera</taxon>
        <taxon>Endopterygota</taxon>
        <taxon>Diptera</taxon>
        <taxon>Brachycera</taxon>
        <taxon>Muscomorpha</taxon>
        <taxon>Ephydroidea</taxon>
        <taxon>Drosophilidae</taxon>
        <taxon>Drosophila</taxon>
        <taxon>Sophophora</taxon>
    </lineage>
</organism>
<dbReference type="Proteomes" id="UP001059596">
    <property type="component" value="Unassembled WGS sequence"/>
</dbReference>
<dbReference type="EMBL" id="JAMKOV010000004">
    <property type="protein sequence ID" value="KAI8040778.1"/>
    <property type="molecule type" value="Genomic_DNA"/>
</dbReference>
<evidence type="ECO:0000313" key="1">
    <source>
        <dbReference type="EMBL" id="KAI8040778.1"/>
    </source>
</evidence>